<dbReference type="SUPFAM" id="SSF56672">
    <property type="entry name" value="DNA/RNA polymerases"/>
    <property type="match status" value="1"/>
</dbReference>
<name>A0ABQ5B6W3_9ASTR</name>
<organism evidence="4 5">
    <name type="scientific">Tanacetum coccineum</name>
    <dbReference type="NCBI Taxonomy" id="301880"/>
    <lineage>
        <taxon>Eukaryota</taxon>
        <taxon>Viridiplantae</taxon>
        <taxon>Streptophyta</taxon>
        <taxon>Embryophyta</taxon>
        <taxon>Tracheophyta</taxon>
        <taxon>Spermatophyta</taxon>
        <taxon>Magnoliopsida</taxon>
        <taxon>eudicotyledons</taxon>
        <taxon>Gunneridae</taxon>
        <taxon>Pentapetalae</taxon>
        <taxon>asterids</taxon>
        <taxon>campanulids</taxon>
        <taxon>Asterales</taxon>
        <taxon>Asteraceae</taxon>
        <taxon>Asteroideae</taxon>
        <taxon>Anthemideae</taxon>
        <taxon>Anthemidinae</taxon>
        <taxon>Tanacetum</taxon>
    </lineage>
</organism>
<dbReference type="InterPro" id="IPR036397">
    <property type="entry name" value="RNaseH_sf"/>
</dbReference>
<feature type="region of interest" description="Disordered" evidence="2">
    <location>
        <begin position="300"/>
        <end position="322"/>
    </location>
</feature>
<dbReference type="InterPro" id="IPR001584">
    <property type="entry name" value="Integrase_cat-core"/>
</dbReference>
<dbReference type="EMBL" id="BQNB010012906">
    <property type="protein sequence ID" value="GJT09432.1"/>
    <property type="molecule type" value="Genomic_DNA"/>
</dbReference>
<dbReference type="Pfam" id="PF25597">
    <property type="entry name" value="SH3_retrovirus"/>
    <property type="match status" value="1"/>
</dbReference>
<dbReference type="InterPro" id="IPR043502">
    <property type="entry name" value="DNA/RNA_pol_sf"/>
</dbReference>
<dbReference type="Pfam" id="PF07727">
    <property type="entry name" value="RVT_2"/>
    <property type="match status" value="1"/>
</dbReference>
<dbReference type="Pfam" id="PF22936">
    <property type="entry name" value="Pol_BBD"/>
    <property type="match status" value="1"/>
</dbReference>
<dbReference type="SUPFAM" id="SSF53098">
    <property type="entry name" value="Ribonuclease H-like"/>
    <property type="match status" value="1"/>
</dbReference>
<dbReference type="PROSITE" id="PS50994">
    <property type="entry name" value="INTEGRASE"/>
    <property type="match status" value="1"/>
</dbReference>
<dbReference type="InterPro" id="IPR057670">
    <property type="entry name" value="SH3_retrovirus"/>
</dbReference>
<evidence type="ECO:0000313" key="4">
    <source>
        <dbReference type="EMBL" id="GJT09432.1"/>
    </source>
</evidence>
<protein>
    <submittedName>
        <fullName evidence="4">Ribonuclease H-like domain-containing protein</fullName>
    </submittedName>
</protein>
<dbReference type="Proteomes" id="UP001151760">
    <property type="component" value="Unassembled WGS sequence"/>
</dbReference>
<dbReference type="PANTHER" id="PTHR11439:SF495">
    <property type="entry name" value="REVERSE TRANSCRIPTASE, RNA-DEPENDENT DNA POLYMERASE-RELATED"/>
    <property type="match status" value="1"/>
</dbReference>
<feature type="region of interest" description="Disordered" evidence="2">
    <location>
        <begin position="422"/>
        <end position="444"/>
    </location>
</feature>
<keyword evidence="1" id="KW-0064">Aspartyl protease</keyword>
<gene>
    <name evidence="4" type="ORF">Tco_0856474</name>
</gene>
<dbReference type="InterPro" id="IPR054722">
    <property type="entry name" value="PolX-like_BBD"/>
</dbReference>
<dbReference type="CDD" id="cd09272">
    <property type="entry name" value="RNase_HI_RT_Ty1"/>
    <property type="match status" value="1"/>
</dbReference>
<sequence length="1559" mass="176225">MGIFLGCYCVANIDGYLEVMGGNRKTQIYAVFVDCRIHTVYTMCGDRGRSLLCSQLAGCNAWTRGSVGDNGEVGEYAAEEGITNFALMAYTSQGSSSSSSSSSSNFEREALNKSNLEIIRYQMGLESLEARIVVHEKNEVVYEEDIAFLNQISAKDKAGLGYDSQINKSEVVHSVFNSRESDVDNSPVNDRFKTGKGFHAVPPSYIRNYMPSRPDLSFVGLDDSIYKTKVSETETSISKTSKDIVEKPKTVRPNAPIIEDWDTDSDNDIIFRPKSDKTKPKFTKINFVKFDENVKSVNKENTHKQVEYPRKSQSPRGNRRNWNGMMTHKLGNGFEFIKKACFVCQSFNHLIKDDDFHDNKMVEKHVLNNKGRVTGQREIRPVWNNAQRVNHQNKLTHPYLKRNFVPTAVATKSGHVPVNAAKQNSPRAATSISTARPVNTAAPKSKVNDALPKTYSYFKAHSPIRRVFNQKSAAKTNKLNEKVKIARVNNETTARPKAVVSAAMGNGKNAVKSSACWIWRPTGNVIDHTSKDGGLYMFKRFGNPQYTLQDQGIFDNGFSRHMTGNRSFLTDYQEIDGGFVAFAGSPKGGNITGKGKIRTGKLDFEDVYFVKELKFNIFSVSQMCDKKNSILFTKTECLVLSTDFKLLDENQVLLKIPRQNNMYNFDLKNVVPSRENQINHKVKIIRCDNGTEFKNNDMNQLCGMKGIKREFSVARTPQQNEVAERKNKTLIEAARTMLADLLLPTTFWAEAVSTACYVQNRVLVTKPHNKTPYELLHGRPPSISFMRPFGCPVTILNTLDPLGKFDGKADEGFFVGYSINSKAFRVFNTRTRKVEENLHITFLENKPNVAGSGPDWLFDIDLLTNSMNYEPVTAGNQTNKNAGIKDNVDAVPTQQYILLPLLYDSPQSSKDAVADDAGKKTNEEPANEGERNGQEKEGGASNKEVSTISPSISAVGQSFNADDLLTDPLMPDLEDTTDLLNTSIFSGAYDDEDVGAEADLNNLETTMNVSPIPTTRIHKDHPKDQIIGDINLATQTRRMTKIYKEHAMVSYTNKQRRTNHKDYQNYLFACFLSKKEPKKVIQALEDPSWVEAMQEELLQFRLQKVWTLVDLPNGKRAIGTKWVFKYKKYERGIVVRNKSRLVAQGYTQEERIDYDEVFAPVARIEAIRLFFAYASFMGFIVYKMDVKSAFLYGIIEEEVYVCQPPSFEDPQFPDKVYKVEKALYGLHQAPRACYETLSTYLLENRFRRGTIDKTLFLKKDKCDILLVHVYVDDIIFGSTKKSLCVEVKQKDDGIFISQDKHVADILNKFDFATVKTTSTPMDPNKALIKDAEAKDVDVQLYRSMIRSLLYLTASRLDIMFAVCACARFQVTPKLSHLYAVKKIFRYLKDSSFDLEAFSNSDYAEASLDRKSTTGGCQFHGKRLISWQCKKQTIVANSTTEAEYVAAANCYGQVLWIQNQMLDYGFNFMNTKIHIDNESTICIVKNLVLHSKTKHIEIRHHFIRDSYEKRLIQVIKIHTDHNVVDLLTKAFDVSSDEFGVKTGSCKVNAARQDLVLLGES</sequence>
<reference evidence="4" key="1">
    <citation type="journal article" date="2022" name="Int. J. Mol. Sci.">
        <title>Draft Genome of Tanacetum Coccineum: Genomic Comparison of Closely Related Tanacetum-Family Plants.</title>
        <authorList>
            <person name="Yamashiro T."/>
            <person name="Shiraishi A."/>
            <person name="Nakayama K."/>
            <person name="Satake H."/>
        </authorList>
    </citation>
    <scope>NUCLEOTIDE SEQUENCE</scope>
</reference>
<dbReference type="PANTHER" id="PTHR11439">
    <property type="entry name" value="GAG-POL-RELATED RETROTRANSPOSON"/>
    <property type="match status" value="1"/>
</dbReference>
<feature type="compositionally biased region" description="Basic and acidic residues" evidence="2">
    <location>
        <begin position="912"/>
        <end position="938"/>
    </location>
</feature>
<dbReference type="InterPro" id="IPR013103">
    <property type="entry name" value="RVT_2"/>
</dbReference>
<keyword evidence="1" id="KW-0378">Hydrolase</keyword>
<reference evidence="4" key="2">
    <citation type="submission" date="2022-01" db="EMBL/GenBank/DDBJ databases">
        <authorList>
            <person name="Yamashiro T."/>
            <person name="Shiraishi A."/>
            <person name="Satake H."/>
            <person name="Nakayama K."/>
        </authorList>
    </citation>
    <scope>NUCLEOTIDE SEQUENCE</scope>
</reference>
<feature type="domain" description="Integrase catalytic" evidence="3">
    <location>
        <begin position="683"/>
        <end position="780"/>
    </location>
</feature>
<evidence type="ECO:0000256" key="1">
    <source>
        <dbReference type="ARBA" id="ARBA00022750"/>
    </source>
</evidence>
<keyword evidence="5" id="KW-1185">Reference proteome</keyword>
<dbReference type="Gene3D" id="3.30.420.10">
    <property type="entry name" value="Ribonuclease H-like superfamily/Ribonuclease H"/>
    <property type="match status" value="1"/>
</dbReference>
<dbReference type="InterPro" id="IPR012337">
    <property type="entry name" value="RNaseH-like_sf"/>
</dbReference>
<feature type="compositionally biased region" description="Basic and acidic residues" evidence="2">
    <location>
        <begin position="300"/>
        <end position="310"/>
    </location>
</feature>
<evidence type="ECO:0000259" key="3">
    <source>
        <dbReference type="PROSITE" id="PS50994"/>
    </source>
</evidence>
<feature type="region of interest" description="Disordered" evidence="2">
    <location>
        <begin position="908"/>
        <end position="947"/>
    </location>
</feature>
<feature type="compositionally biased region" description="Polar residues" evidence="2">
    <location>
        <begin position="422"/>
        <end position="437"/>
    </location>
</feature>
<evidence type="ECO:0000256" key="2">
    <source>
        <dbReference type="SAM" id="MobiDB-lite"/>
    </source>
</evidence>
<keyword evidence="1" id="KW-0645">Protease</keyword>
<proteinExistence type="predicted"/>
<comment type="caution">
    <text evidence="4">The sequence shown here is derived from an EMBL/GenBank/DDBJ whole genome shotgun (WGS) entry which is preliminary data.</text>
</comment>
<accession>A0ABQ5B6W3</accession>
<evidence type="ECO:0000313" key="5">
    <source>
        <dbReference type="Proteomes" id="UP001151760"/>
    </source>
</evidence>